<organism evidence="2 3">
    <name type="scientific">Natrarchaeobius chitinivorans</name>
    <dbReference type="NCBI Taxonomy" id="1679083"/>
    <lineage>
        <taxon>Archaea</taxon>
        <taxon>Methanobacteriati</taxon>
        <taxon>Methanobacteriota</taxon>
        <taxon>Stenosarchaea group</taxon>
        <taxon>Halobacteria</taxon>
        <taxon>Halobacteriales</taxon>
        <taxon>Natrialbaceae</taxon>
        <taxon>Natrarchaeobius</taxon>
    </lineage>
</organism>
<feature type="region of interest" description="Disordered" evidence="1">
    <location>
        <begin position="1"/>
        <end position="33"/>
    </location>
</feature>
<name>A0A3N6MWW1_NATCH</name>
<dbReference type="EMBL" id="REFZ01000002">
    <property type="protein sequence ID" value="RQH02491.1"/>
    <property type="molecule type" value="Genomic_DNA"/>
</dbReference>
<sequence>MIRSIDGTDAGRDGRRVDSNDCDSGRADSEDGGRECWSRRRLLASGGSVVAVAMAGCTDGDDAVDPETLEPISLSGGLTCDVCGMVIEEHHGPAGQLFYADDEPDGRDGPARFDSLVELVTYRDERDRQGWTLQRAFATDYSAVEYELERRDGTTFVSSHVEADAFADATDLSYVVETDVHGAMGADYVPFSDPADAEEFAAEHGGDVRSWTDLS</sequence>
<evidence type="ECO:0000313" key="3">
    <source>
        <dbReference type="Proteomes" id="UP000281431"/>
    </source>
</evidence>
<dbReference type="PANTHER" id="PTHR41247:SF1">
    <property type="entry name" value="HTH-TYPE TRANSCRIPTIONAL REPRESSOR YCNK"/>
    <property type="match status" value="1"/>
</dbReference>
<evidence type="ECO:0000313" key="2">
    <source>
        <dbReference type="EMBL" id="RQH02491.1"/>
    </source>
</evidence>
<feature type="compositionally biased region" description="Basic and acidic residues" evidence="1">
    <location>
        <begin position="9"/>
        <end position="33"/>
    </location>
</feature>
<dbReference type="PANTHER" id="PTHR41247">
    <property type="entry name" value="HTH-TYPE TRANSCRIPTIONAL REPRESSOR YCNK"/>
    <property type="match status" value="1"/>
</dbReference>
<accession>A0A3N6MWW1</accession>
<comment type="caution">
    <text evidence="2">The sequence shown here is derived from an EMBL/GenBank/DDBJ whole genome shotgun (WGS) entry which is preliminary data.</text>
</comment>
<reference evidence="2 3" key="1">
    <citation type="submission" date="2018-10" db="EMBL/GenBank/DDBJ databases">
        <title>Natrarchaeobius chitinivorans gen. nov., sp. nov., and Natrarchaeobius haloalkaliphilus sp. nov., alkaliphilic, chitin-utilizing haloarchaea from hypersaline alkaline lakes.</title>
        <authorList>
            <person name="Sorokin D.Y."/>
            <person name="Elcheninov A.G."/>
            <person name="Kostrikina N.A."/>
            <person name="Bale N.J."/>
            <person name="Sinninghe Damste J.S."/>
            <person name="Khijniak T.V."/>
            <person name="Kublanov I.V."/>
            <person name="Toshchakov S.V."/>
        </authorList>
    </citation>
    <scope>NUCLEOTIDE SEQUENCE [LARGE SCALE GENOMIC DNA]</scope>
    <source>
        <strain evidence="2 3">AArcht7</strain>
    </source>
</reference>
<protein>
    <submittedName>
        <fullName evidence="2">Nitrous oxide reductase accessory protein NosL</fullName>
    </submittedName>
</protein>
<dbReference type="InterPro" id="IPR008719">
    <property type="entry name" value="N2O_reductase_NosL"/>
</dbReference>
<proteinExistence type="predicted"/>
<dbReference type="OrthoDB" id="162738at2157"/>
<dbReference type="Proteomes" id="UP000281431">
    <property type="component" value="Unassembled WGS sequence"/>
</dbReference>
<dbReference type="Gene3D" id="3.30.70.2050">
    <property type="match status" value="1"/>
</dbReference>
<dbReference type="Pfam" id="PF05573">
    <property type="entry name" value="NosL"/>
    <property type="match status" value="1"/>
</dbReference>
<gene>
    <name evidence="2" type="ORF">EA472_04090</name>
</gene>
<evidence type="ECO:0000256" key="1">
    <source>
        <dbReference type="SAM" id="MobiDB-lite"/>
    </source>
</evidence>
<dbReference type="AlphaFoldDB" id="A0A3N6MWW1"/>
<keyword evidence="3" id="KW-1185">Reference proteome</keyword>
<dbReference type="SUPFAM" id="SSF160387">
    <property type="entry name" value="NosL/MerB-like"/>
    <property type="match status" value="1"/>
</dbReference>